<dbReference type="OrthoDB" id="2438344at2"/>
<gene>
    <name evidence="2" type="ORF">FFL34_16375</name>
</gene>
<evidence type="ECO:0000313" key="3">
    <source>
        <dbReference type="Proteomes" id="UP000306980"/>
    </source>
</evidence>
<reference evidence="2 3" key="1">
    <citation type="submission" date="2019-05" db="EMBL/GenBank/DDBJ databases">
        <title>Genomic analysis of Lentibacillus sp. NKC220-2.</title>
        <authorList>
            <person name="Oh Y.J."/>
        </authorList>
    </citation>
    <scope>NUCLEOTIDE SEQUENCE [LARGE SCALE GENOMIC DNA]</scope>
    <source>
        <strain evidence="2 3">NKC220-2</strain>
    </source>
</reference>
<feature type="transmembrane region" description="Helical" evidence="1">
    <location>
        <begin position="84"/>
        <end position="104"/>
    </location>
</feature>
<dbReference type="Proteomes" id="UP000306980">
    <property type="component" value="Unassembled WGS sequence"/>
</dbReference>
<proteinExistence type="predicted"/>
<keyword evidence="1" id="KW-0812">Transmembrane</keyword>
<evidence type="ECO:0000313" key="2">
    <source>
        <dbReference type="EMBL" id="TMN23499.1"/>
    </source>
</evidence>
<feature type="transmembrane region" description="Helical" evidence="1">
    <location>
        <begin position="29"/>
        <end position="47"/>
    </location>
</feature>
<accession>A0A5S3QNX8</accession>
<dbReference type="AlphaFoldDB" id="A0A5S3QNX8"/>
<dbReference type="RefSeq" id="WP_138604388.1">
    <property type="nucleotide sequence ID" value="NZ_VCIA01000001.1"/>
</dbReference>
<comment type="caution">
    <text evidence="2">The sequence shown here is derived from an EMBL/GenBank/DDBJ whole genome shotgun (WGS) entry which is preliminary data.</text>
</comment>
<evidence type="ECO:0000256" key="1">
    <source>
        <dbReference type="SAM" id="Phobius"/>
    </source>
</evidence>
<organism evidence="2 3">
    <name type="scientific">Lentibacillus cibarius</name>
    <dbReference type="NCBI Taxonomy" id="2583219"/>
    <lineage>
        <taxon>Bacteria</taxon>
        <taxon>Bacillati</taxon>
        <taxon>Bacillota</taxon>
        <taxon>Bacilli</taxon>
        <taxon>Bacillales</taxon>
        <taxon>Bacillaceae</taxon>
        <taxon>Lentibacillus</taxon>
    </lineage>
</organism>
<keyword evidence="1" id="KW-1133">Transmembrane helix</keyword>
<name>A0A5S3QNX8_9BACI</name>
<feature type="transmembrane region" description="Helical" evidence="1">
    <location>
        <begin position="6"/>
        <end position="22"/>
    </location>
</feature>
<dbReference type="EMBL" id="VCIA01000001">
    <property type="protein sequence ID" value="TMN23499.1"/>
    <property type="molecule type" value="Genomic_DNA"/>
</dbReference>
<feature type="transmembrane region" description="Helical" evidence="1">
    <location>
        <begin position="53"/>
        <end position="72"/>
    </location>
</feature>
<keyword evidence="1" id="KW-0472">Membrane</keyword>
<sequence>MVAITANILGWLGVAIIFYFTYRKQNRKPVLWKVILVFIIGMVSFSFNWNFRGVKIGLPVLPLGVWILLLVFRVKGYSWQTYRSFAWLGFISMFIFVVTTLLTIPAQQALFPKDELSTYMTNVENASIIKTHPSAEEHVLDKEGLAKQIGNMEPKPIHSEQWYGDIVRDNRSVYKEEKFPYQLTGVLPKWGSGAMAIIYVEKDGKGLLVTTPKSQYYYRSDDSLFKEGTYR</sequence>
<protein>
    <submittedName>
        <fullName evidence="2">Uncharacterized protein</fullName>
    </submittedName>
</protein>